<keyword evidence="10 14" id="KW-0460">Magnesium</keyword>
<dbReference type="PROSITE" id="PS00187">
    <property type="entry name" value="TPP_ENZYMES"/>
    <property type="match status" value="1"/>
</dbReference>
<dbReference type="InterPro" id="IPR029061">
    <property type="entry name" value="THDP-binding"/>
</dbReference>
<keyword evidence="21" id="KW-1185">Reference proteome</keyword>
<feature type="region of interest" description="Disordered" evidence="15">
    <location>
        <begin position="1"/>
        <end position="27"/>
    </location>
</feature>
<evidence type="ECO:0000256" key="8">
    <source>
        <dbReference type="ARBA" id="ARBA00022723"/>
    </source>
</evidence>
<dbReference type="FunFam" id="3.40.50.1220:FF:000008">
    <property type="entry name" value="Acetolactate synthase"/>
    <property type="match status" value="1"/>
</dbReference>
<dbReference type="InterPro" id="IPR012000">
    <property type="entry name" value="Thiamin_PyroP_enz_cen_dom"/>
</dbReference>
<keyword evidence="9" id="KW-0274">FAD</keyword>
<keyword evidence="6" id="KW-0285">Flavoprotein</keyword>
<dbReference type="InterPro" id="IPR029035">
    <property type="entry name" value="DHS-like_NAD/FAD-binding_dom"/>
</dbReference>
<dbReference type="FunFam" id="3.40.50.970:FF:000007">
    <property type="entry name" value="Acetolactate synthase"/>
    <property type="match status" value="1"/>
</dbReference>
<dbReference type="NCBIfam" id="TIGR00118">
    <property type="entry name" value="acolac_lg"/>
    <property type="match status" value="1"/>
</dbReference>
<evidence type="ECO:0000256" key="1">
    <source>
        <dbReference type="ARBA" id="ARBA00004974"/>
    </source>
</evidence>
<dbReference type="CDD" id="cd07035">
    <property type="entry name" value="TPP_PYR_POX_like"/>
    <property type="match status" value="1"/>
</dbReference>
<evidence type="ECO:0000256" key="5">
    <source>
        <dbReference type="ARBA" id="ARBA00022605"/>
    </source>
</evidence>
<evidence type="ECO:0000256" key="14">
    <source>
        <dbReference type="RuleBase" id="RU003591"/>
    </source>
</evidence>
<evidence type="ECO:0000259" key="19">
    <source>
        <dbReference type="Pfam" id="PF13240"/>
    </source>
</evidence>
<dbReference type="EC" id="2.2.1.6" evidence="4 14"/>
<name>A0AAV3WEC5_9CYAN</name>
<gene>
    <name evidence="20" type="primary">ilvX</name>
    <name evidence="20" type="ORF">MiSe_02110</name>
</gene>
<dbReference type="InterPro" id="IPR039368">
    <property type="entry name" value="AHAS_TPP"/>
</dbReference>
<dbReference type="GO" id="GO:0000287">
    <property type="term" value="F:magnesium ion binding"/>
    <property type="evidence" value="ECO:0007669"/>
    <property type="project" value="UniProtKB-UniRule"/>
</dbReference>
<dbReference type="Gene3D" id="3.40.50.1220">
    <property type="entry name" value="TPP-binding domain"/>
    <property type="match status" value="1"/>
</dbReference>
<dbReference type="EMBL" id="BLAY01000002">
    <property type="protein sequence ID" value="GET35469.1"/>
    <property type="molecule type" value="Genomic_DNA"/>
</dbReference>
<protein>
    <recommendedName>
        <fullName evidence="4 14">Acetolactate synthase</fullName>
        <ecNumber evidence="4 14">2.2.1.6</ecNumber>
    </recommendedName>
</protein>
<feature type="domain" description="Thiamine pyrophosphate enzyme central" evidence="16">
    <location>
        <begin position="231"/>
        <end position="365"/>
    </location>
</feature>
<evidence type="ECO:0000256" key="3">
    <source>
        <dbReference type="ARBA" id="ARBA00007812"/>
    </source>
</evidence>
<dbReference type="InterPro" id="IPR012846">
    <property type="entry name" value="Acetolactate_synth_lsu"/>
</dbReference>
<keyword evidence="7 14" id="KW-0808">Transferase</keyword>
<dbReference type="AlphaFoldDB" id="A0AAV3WEC5"/>
<dbReference type="CDD" id="cd02015">
    <property type="entry name" value="TPP_AHAS"/>
    <property type="match status" value="1"/>
</dbReference>
<evidence type="ECO:0000313" key="20">
    <source>
        <dbReference type="EMBL" id="GET35469.1"/>
    </source>
</evidence>
<dbReference type="SUPFAM" id="SSF52467">
    <property type="entry name" value="DHS-like NAD/FAD-binding domain"/>
    <property type="match status" value="1"/>
</dbReference>
<dbReference type="Pfam" id="PF02776">
    <property type="entry name" value="TPP_enzyme_N"/>
    <property type="match status" value="1"/>
</dbReference>
<dbReference type="GO" id="GO:0009099">
    <property type="term" value="P:L-valine biosynthetic process"/>
    <property type="evidence" value="ECO:0007669"/>
    <property type="project" value="TreeGrafter"/>
</dbReference>
<evidence type="ECO:0000256" key="9">
    <source>
        <dbReference type="ARBA" id="ARBA00022827"/>
    </source>
</evidence>
<comment type="catalytic activity">
    <reaction evidence="13 14">
        <text>2 pyruvate + H(+) = (2S)-2-acetolactate + CO2</text>
        <dbReference type="Rhea" id="RHEA:25249"/>
        <dbReference type="ChEBI" id="CHEBI:15361"/>
        <dbReference type="ChEBI" id="CHEBI:15378"/>
        <dbReference type="ChEBI" id="CHEBI:16526"/>
        <dbReference type="ChEBI" id="CHEBI:58476"/>
        <dbReference type="EC" id="2.2.1.6"/>
    </reaction>
</comment>
<evidence type="ECO:0000259" key="17">
    <source>
        <dbReference type="Pfam" id="PF02775"/>
    </source>
</evidence>
<dbReference type="InterPro" id="IPR026870">
    <property type="entry name" value="Zinc_ribbon_dom"/>
</dbReference>
<evidence type="ECO:0000256" key="10">
    <source>
        <dbReference type="ARBA" id="ARBA00022842"/>
    </source>
</evidence>
<dbReference type="InterPro" id="IPR045229">
    <property type="entry name" value="TPP_enz"/>
</dbReference>
<dbReference type="Pfam" id="PF13240">
    <property type="entry name" value="Zn_Ribbon_1"/>
    <property type="match status" value="1"/>
</dbReference>
<evidence type="ECO:0000256" key="7">
    <source>
        <dbReference type="ARBA" id="ARBA00022679"/>
    </source>
</evidence>
<keyword evidence="12 14" id="KW-0100">Branched-chain amino acid biosynthesis</keyword>
<comment type="cofactor">
    <cofactor evidence="14">
        <name>Mg(2+)</name>
        <dbReference type="ChEBI" id="CHEBI:18420"/>
    </cofactor>
    <text evidence="14">Binds 1 Mg(2+) ion per subunit.</text>
</comment>
<comment type="similarity">
    <text evidence="3 14">Belongs to the TPP enzyme family.</text>
</comment>
<dbReference type="GO" id="GO:0003984">
    <property type="term" value="F:acetolactate synthase activity"/>
    <property type="evidence" value="ECO:0007669"/>
    <property type="project" value="UniProtKB-EC"/>
</dbReference>
<dbReference type="PANTHER" id="PTHR18968:SF13">
    <property type="entry name" value="ACETOLACTATE SYNTHASE CATALYTIC SUBUNIT, MITOCHONDRIAL"/>
    <property type="match status" value="1"/>
</dbReference>
<comment type="caution">
    <text evidence="20">The sequence shown here is derived from an EMBL/GenBank/DDBJ whole genome shotgun (WGS) entry which is preliminary data.</text>
</comment>
<dbReference type="FunFam" id="3.40.50.970:FF:000016">
    <property type="entry name" value="Acetolactate synthase"/>
    <property type="match status" value="1"/>
</dbReference>
<comment type="cofactor">
    <cofactor evidence="14">
        <name>thiamine diphosphate</name>
        <dbReference type="ChEBI" id="CHEBI:58937"/>
    </cofactor>
    <text evidence="14">Binds 1 thiamine pyrophosphate per subunit.</text>
</comment>
<evidence type="ECO:0000256" key="15">
    <source>
        <dbReference type="SAM" id="MobiDB-lite"/>
    </source>
</evidence>
<keyword evidence="8 14" id="KW-0479">Metal-binding</keyword>
<dbReference type="PANTHER" id="PTHR18968">
    <property type="entry name" value="THIAMINE PYROPHOSPHATE ENZYMES"/>
    <property type="match status" value="1"/>
</dbReference>
<dbReference type="Proteomes" id="UP001050975">
    <property type="component" value="Unassembled WGS sequence"/>
</dbReference>
<organism evidence="20 21">
    <name type="scientific">Microseira wollei NIES-4236</name>
    <dbReference type="NCBI Taxonomy" id="2530354"/>
    <lineage>
        <taxon>Bacteria</taxon>
        <taxon>Bacillati</taxon>
        <taxon>Cyanobacteriota</taxon>
        <taxon>Cyanophyceae</taxon>
        <taxon>Oscillatoriophycideae</taxon>
        <taxon>Aerosakkonematales</taxon>
        <taxon>Aerosakkonemataceae</taxon>
        <taxon>Microseira</taxon>
    </lineage>
</organism>
<dbReference type="InterPro" id="IPR000399">
    <property type="entry name" value="TPP-bd_CS"/>
</dbReference>
<dbReference type="SUPFAM" id="SSF52518">
    <property type="entry name" value="Thiamin diphosphate-binding fold (THDP-binding)"/>
    <property type="match status" value="2"/>
</dbReference>
<accession>A0AAV3WEC5</accession>
<feature type="domain" description="Zinc-ribbon" evidence="19">
    <location>
        <begin position="615"/>
        <end position="636"/>
    </location>
</feature>
<dbReference type="GO" id="GO:0005948">
    <property type="term" value="C:acetolactate synthase complex"/>
    <property type="evidence" value="ECO:0007669"/>
    <property type="project" value="TreeGrafter"/>
</dbReference>
<proteinExistence type="inferred from homology"/>
<evidence type="ECO:0000256" key="6">
    <source>
        <dbReference type="ARBA" id="ARBA00022630"/>
    </source>
</evidence>
<dbReference type="Pfam" id="PF00205">
    <property type="entry name" value="TPP_enzyme_M"/>
    <property type="match status" value="1"/>
</dbReference>
<feature type="domain" description="Thiamine pyrophosphate enzyme N-terminal TPP-binding" evidence="18">
    <location>
        <begin position="37"/>
        <end position="154"/>
    </location>
</feature>
<reference evidence="20" key="1">
    <citation type="submission" date="2019-10" db="EMBL/GenBank/DDBJ databases">
        <title>Draft genome sequece of Microseira wollei NIES-4236.</title>
        <authorList>
            <person name="Yamaguchi H."/>
            <person name="Suzuki S."/>
            <person name="Kawachi M."/>
        </authorList>
    </citation>
    <scope>NUCLEOTIDE SEQUENCE</scope>
    <source>
        <strain evidence="20">NIES-4236</strain>
    </source>
</reference>
<keyword evidence="11 14" id="KW-0786">Thiamine pyrophosphate</keyword>
<evidence type="ECO:0000259" key="18">
    <source>
        <dbReference type="Pfam" id="PF02776"/>
    </source>
</evidence>
<evidence type="ECO:0000256" key="2">
    <source>
        <dbReference type="ARBA" id="ARBA00005025"/>
    </source>
</evidence>
<sequence>MPVTSHSVSQKSSSINNPIVTTTPGGITPAGSAVRATGAFALIDSLKRHGVKHIFGYPGGAILPIYDELYRFESRGEIQHILVRHEQGAAHAADGYARATGEVAVCFGTSGPGATNLVTGIATAQMDSIPLVVVTGQVSRAAIGTDAFQEIDIYGITLPIVKHSYVVRDPQDMARIVAEAFHIASTGRPGPVLIDVPKDVGLEQFDYVPVEPGTVKIPGYRPTVKGNPRQLQQALNLIRKAKQPLLYVGGGAIASGAHQEIKELAERFQLPVTTTLMGKGSFDENHPLSLGMLGMHGTAYANFAVTECDLLIAVGARFDDRVTGKLDEFASRAQVIHIDIDPAEVGKNRAPEVPIVGDVRLVLADMLRRCEEADIRPDEPHQTQPWLERINGWKQDYPLVVPQYEEMLSPQEVIVELGRQAPDAYYTTDVGQHQMWAAQFLKNGPRRWISSAGLGTMGFGMPAAMGAKVALPNEQVICVAGDASIQMNIQELGTLAQYGIDVKTVIINNGWQGMVRQWQQTFYEARYEASNMEQGMPDIVKLTEAYGLKGIVVTRREELSDAIAQMLAHKGAVLLDVRVRKDENCYPMVAPGKSNGQMIGLPQRKQLEEVTEVTCSSCGAKNAPNHKFCPECGAKL</sequence>
<evidence type="ECO:0000256" key="13">
    <source>
        <dbReference type="ARBA" id="ARBA00048670"/>
    </source>
</evidence>
<dbReference type="Pfam" id="PF02775">
    <property type="entry name" value="TPP_enzyme_C"/>
    <property type="match status" value="1"/>
</dbReference>
<evidence type="ECO:0000256" key="12">
    <source>
        <dbReference type="ARBA" id="ARBA00023304"/>
    </source>
</evidence>
<evidence type="ECO:0000313" key="21">
    <source>
        <dbReference type="Proteomes" id="UP001050975"/>
    </source>
</evidence>
<evidence type="ECO:0000259" key="16">
    <source>
        <dbReference type="Pfam" id="PF00205"/>
    </source>
</evidence>
<dbReference type="NCBIfam" id="NF005651">
    <property type="entry name" value="PRK07418.1"/>
    <property type="match status" value="1"/>
</dbReference>
<comment type="pathway">
    <text evidence="2 14">Amino-acid biosynthesis; L-valine biosynthesis; L-valine from pyruvate: step 1/4.</text>
</comment>
<dbReference type="InterPro" id="IPR012001">
    <property type="entry name" value="Thiamin_PyroP_enz_TPP-bd_dom"/>
</dbReference>
<dbReference type="GO" id="GO:0050660">
    <property type="term" value="F:flavin adenine dinucleotide binding"/>
    <property type="evidence" value="ECO:0007669"/>
    <property type="project" value="InterPro"/>
</dbReference>
<dbReference type="Gene3D" id="3.40.50.970">
    <property type="match status" value="2"/>
</dbReference>
<dbReference type="GO" id="GO:0030976">
    <property type="term" value="F:thiamine pyrophosphate binding"/>
    <property type="evidence" value="ECO:0007669"/>
    <property type="project" value="UniProtKB-UniRule"/>
</dbReference>
<comment type="pathway">
    <text evidence="1 14">Amino-acid biosynthesis; L-isoleucine biosynthesis; L-isoleucine from 2-oxobutanoate: step 1/4.</text>
</comment>
<dbReference type="GO" id="GO:0009097">
    <property type="term" value="P:isoleucine biosynthetic process"/>
    <property type="evidence" value="ECO:0007669"/>
    <property type="project" value="TreeGrafter"/>
</dbReference>
<dbReference type="InterPro" id="IPR011766">
    <property type="entry name" value="TPP_enzyme_TPP-bd"/>
</dbReference>
<evidence type="ECO:0000256" key="11">
    <source>
        <dbReference type="ARBA" id="ARBA00023052"/>
    </source>
</evidence>
<keyword evidence="5 14" id="KW-0028">Amino-acid biosynthesis</keyword>
<evidence type="ECO:0000256" key="4">
    <source>
        <dbReference type="ARBA" id="ARBA00013145"/>
    </source>
</evidence>
<feature type="domain" description="Thiamine pyrophosphate enzyme TPP-binding" evidence="17">
    <location>
        <begin position="429"/>
        <end position="577"/>
    </location>
</feature>